<proteinExistence type="predicted"/>
<keyword evidence="2" id="KW-1185">Reference proteome</keyword>
<dbReference type="Proteomes" id="UP000008363">
    <property type="component" value="Unassembled WGS sequence"/>
</dbReference>
<accession>K6WJ60</accession>
<dbReference type="STRING" id="1108045.GORHZ_168_00040"/>
<dbReference type="AlphaFoldDB" id="K6WJ60"/>
<dbReference type="EMBL" id="BAHC01000168">
    <property type="protein sequence ID" value="GAB92207.1"/>
    <property type="molecule type" value="Genomic_DNA"/>
</dbReference>
<name>K6WJ60_9ACTN</name>
<reference evidence="1 2" key="1">
    <citation type="submission" date="2012-08" db="EMBL/GenBank/DDBJ databases">
        <title>Whole genome shotgun sequence of Gordonia rhizosphera NBRC 16068.</title>
        <authorList>
            <person name="Takarada H."/>
            <person name="Isaki S."/>
            <person name="Hosoyama A."/>
            <person name="Tsuchikane K."/>
            <person name="Katsumata H."/>
            <person name="Baba S."/>
            <person name="Ohji S."/>
            <person name="Yamazaki S."/>
            <person name="Fujita N."/>
        </authorList>
    </citation>
    <scope>NUCLEOTIDE SEQUENCE [LARGE SCALE GENOMIC DNA]</scope>
    <source>
        <strain evidence="1 2">NBRC 16068</strain>
    </source>
</reference>
<evidence type="ECO:0000313" key="1">
    <source>
        <dbReference type="EMBL" id="GAB92207.1"/>
    </source>
</evidence>
<evidence type="ECO:0000313" key="2">
    <source>
        <dbReference type="Proteomes" id="UP000008363"/>
    </source>
</evidence>
<protein>
    <submittedName>
        <fullName evidence="1">Uncharacterized protein</fullName>
    </submittedName>
</protein>
<organism evidence="1 2">
    <name type="scientific">Gordonia rhizosphera NBRC 16068</name>
    <dbReference type="NCBI Taxonomy" id="1108045"/>
    <lineage>
        <taxon>Bacteria</taxon>
        <taxon>Bacillati</taxon>
        <taxon>Actinomycetota</taxon>
        <taxon>Actinomycetes</taxon>
        <taxon>Mycobacteriales</taxon>
        <taxon>Gordoniaceae</taxon>
        <taxon>Gordonia</taxon>
    </lineage>
</organism>
<comment type="caution">
    <text evidence="1">The sequence shown here is derived from an EMBL/GenBank/DDBJ whole genome shotgun (WGS) entry which is preliminary data.</text>
</comment>
<gene>
    <name evidence="1" type="ORF">GORHZ_168_00040</name>
</gene>
<sequence length="124" mass="15086">MHGAAPSRSGCAAGLTQQHGRVEARARLSLLEVLRSELLWAGGELCGRTRLRRQWSRRRRLRRLLHRMRMRRLCQMMRGRVLWGRVLKRRQLLRRSGILLYLMLKRWELLRRRGMLLWWEVLRH</sequence>